<evidence type="ECO:0000313" key="2">
    <source>
        <dbReference type="Proteomes" id="UP000215043"/>
    </source>
</evidence>
<accession>A0A223RTY8</accession>
<gene>
    <name evidence="1" type="ORF">CDG81_14815</name>
</gene>
<dbReference type="Proteomes" id="UP000215043">
    <property type="component" value="Chromosome"/>
</dbReference>
<reference evidence="1 2" key="1">
    <citation type="submission" date="2017-08" db="EMBL/GenBank/DDBJ databases">
        <title>The complete genome sequence of moderately halophilic actinomycete Actinopolyspora erythraea YIM 90600, the producer of novel erythromycin, novel actinopolysporins A-C and tubercidin.</title>
        <authorList>
            <person name="Yin M."/>
            <person name="Tang S."/>
        </authorList>
    </citation>
    <scope>NUCLEOTIDE SEQUENCE [LARGE SCALE GENOMIC DNA]</scope>
    <source>
        <strain evidence="1 2">YIM 90600</strain>
    </source>
</reference>
<dbReference type="KEGG" id="aey:CDG81_14815"/>
<name>A0A223RTY8_9ACTN</name>
<dbReference type="AlphaFoldDB" id="A0A223RTY8"/>
<proteinExistence type="predicted"/>
<evidence type="ECO:0000313" key="1">
    <source>
        <dbReference type="EMBL" id="ASU79348.1"/>
    </source>
</evidence>
<organism evidence="1 2">
    <name type="scientific">Actinopolyspora erythraea</name>
    <dbReference type="NCBI Taxonomy" id="414996"/>
    <lineage>
        <taxon>Bacteria</taxon>
        <taxon>Bacillati</taxon>
        <taxon>Actinomycetota</taxon>
        <taxon>Actinomycetes</taxon>
        <taxon>Actinopolysporales</taxon>
        <taxon>Actinopolysporaceae</taxon>
        <taxon>Actinopolyspora</taxon>
    </lineage>
</organism>
<protein>
    <submittedName>
        <fullName evidence="1">Uncharacterized protein</fullName>
    </submittedName>
</protein>
<dbReference type="EMBL" id="CP022752">
    <property type="protein sequence ID" value="ASU79348.1"/>
    <property type="molecule type" value="Genomic_DNA"/>
</dbReference>
<sequence length="81" mass="8545">MGVATMPFTRVKVVLFACLSELTARIRNRPMAGWGISSFSSTGPSAAFTSHEAFCSGVSPVISTVHGWVSLPVRCRTGAAE</sequence>